<dbReference type="SUPFAM" id="SSF81324">
    <property type="entry name" value="Voltage-gated potassium channels"/>
    <property type="match status" value="2"/>
</dbReference>
<evidence type="ECO:0000256" key="1">
    <source>
        <dbReference type="ARBA" id="ARBA00004141"/>
    </source>
</evidence>
<keyword evidence="7 8" id="KW-0407">Ion channel</keyword>
<evidence type="ECO:0000256" key="6">
    <source>
        <dbReference type="ARBA" id="ARBA00023136"/>
    </source>
</evidence>
<dbReference type="GO" id="GO:0030322">
    <property type="term" value="P:stabilization of membrane potential"/>
    <property type="evidence" value="ECO:0007669"/>
    <property type="project" value="TreeGrafter"/>
</dbReference>
<organism evidence="12">
    <name type="scientific">Dissoconium aciculare CBS 342.82</name>
    <dbReference type="NCBI Taxonomy" id="1314786"/>
    <lineage>
        <taxon>Eukaryota</taxon>
        <taxon>Fungi</taxon>
        <taxon>Dikarya</taxon>
        <taxon>Ascomycota</taxon>
        <taxon>Pezizomycotina</taxon>
        <taxon>Dothideomycetes</taxon>
        <taxon>Dothideomycetidae</taxon>
        <taxon>Mycosphaerellales</taxon>
        <taxon>Dissoconiaceae</taxon>
        <taxon>Dissoconium</taxon>
    </lineage>
</organism>
<dbReference type="OrthoDB" id="297496at2759"/>
<feature type="transmembrane region" description="Helical" evidence="9">
    <location>
        <begin position="205"/>
        <end position="223"/>
    </location>
</feature>
<feature type="transmembrane region" description="Helical" evidence="9">
    <location>
        <begin position="162"/>
        <end position="185"/>
    </location>
</feature>
<keyword evidence="6 9" id="KW-0472">Membrane</keyword>
<feature type="domain" description="Potassium channel" evidence="10">
    <location>
        <begin position="212"/>
        <end position="283"/>
    </location>
</feature>
<keyword evidence="3 8" id="KW-0812">Transmembrane</keyword>
<keyword evidence="2 8" id="KW-0813">Transport</keyword>
<evidence type="ECO:0000256" key="5">
    <source>
        <dbReference type="ARBA" id="ARBA00023065"/>
    </source>
</evidence>
<evidence type="ECO:0000256" key="2">
    <source>
        <dbReference type="ARBA" id="ARBA00022448"/>
    </source>
</evidence>
<keyword evidence="11" id="KW-1185">Reference proteome</keyword>
<evidence type="ECO:0000313" key="12">
    <source>
        <dbReference type="RefSeq" id="XP_033456244.1"/>
    </source>
</evidence>
<dbReference type="Proteomes" id="UP000504637">
    <property type="component" value="Unplaced"/>
</dbReference>
<evidence type="ECO:0000256" key="7">
    <source>
        <dbReference type="ARBA" id="ARBA00023303"/>
    </source>
</evidence>
<dbReference type="InterPro" id="IPR013099">
    <property type="entry name" value="K_chnl_dom"/>
</dbReference>
<dbReference type="GeneID" id="54364441"/>
<comment type="subcellular location">
    <subcellularLocation>
        <location evidence="1">Membrane</location>
        <topology evidence="1">Multi-pass membrane protein</topology>
    </subcellularLocation>
</comment>
<reference evidence="12" key="2">
    <citation type="submission" date="2020-04" db="EMBL/GenBank/DDBJ databases">
        <authorList>
            <consortium name="NCBI Genome Project"/>
        </authorList>
    </citation>
    <scope>NUCLEOTIDE SEQUENCE</scope>
    <source>
        <strain evidence="12">CBS 342.82</strain>
    </source>
</reference>
<reference evidence="12" key="1">
    <citation type="submission" date="2020-01" db="EMBL/GenBank/DDBJ databases">
        <authorList>
            <consortium name="DOE Joint Genome Institute"/>
            <person name="Haridas S."/>
            <person name="Albert R."/>
            <person name="Binder M."/>
            <person name="Bloem J."/>
            <person name="Labutti K."/>
            <person name="Salamov A."/>
            <person name="Andreopoulos B."/>
            <person name="Baker S.E."/>
            <person name="Barry K."/>
            <person name="Bills G."/>
            <person name="Bluhm B.H."/>
            <person name="Cannon C."/>
            <person name="Castanera R."/>
            <person name="Culley D.E."/>
            <person name="Daum C."/>
            <person name="Ezra D."/>
            <person name="Gonzalez J.B."/>
            <person name="Henrissat B."/>
            <person name="Kuo A."/>
            <person name="Liang C."/>
            <person name="Lipzen A."/>
            <person name="Lutzoni F."/>
            <person name="Magnuson J."/>
            <person name="Mondo S."/>
            <person name="Nolan M."/>
            <person name="Ohm R."/>
            <person name="Pangilinan J."/>
            <person name="Park H.-J."/>
            <person name="Ramirez L."/>
            <person name="Alfaro M."/>
            <person name="Sun H."/>
            <person name="Tritt A."/>
            <person name="Yoshinaga Y."/>
            <person name="Zwiers L.-H."/>
            <person name="Turgeon B.G."/>
            <person name="Goodwin S.B."/>
            <person name="Spatafora J.W."/>
            <person name="Crous P.W."/>
            <person name="Grigoriev I.V."/>
        </authorList>
    </citation>
    <scope>NUCLEOTIDE SEQUENCE</scope>
    <source>
        <strain evidence="12">CBS 342.82</strain>
    </source>
</reference>
<evidence type="ECO:0000256" key="9">
    <source>
        <dbReference type="SAM" id="Phobius"/>
    </source>
</evidence>
<dbReference type="GO" id="GO:0005886">
    <property type="term" value="C:plasma membrane"/>
    <property type="evidence" value="ECO:0007669"/>
    <property type="project" value="TreeGrafter"/>
</dbReference>
<dbReference type="InterPro" id="IPR003280">
    <property type="entry name" value="2pore_dom_K_chnl"/>
</dbReference>
<feature type="domain" description="Potassium channel" evidence="10">
    <location>
        <begin position="361"/>
        <end position="435"/>
    </location>
</feature>
<dbReference type="Gene3D" id="1.10.287.70">
    <property type="match status" value="2"/>
</dbReference>
<accession>A0A6J3LU93</accession>
<dbReference type="PANTHER" id="PTHR11003:SF291">
    <property type="entry name" value="IP11374P"/>
    <property type="match status" value="1"/>
</dbReference>
<feature type="transmembrane region" description="Helical" evidence="9">
    <location>
        <begin position="83"/>
        <end position="104"/>
    </location>
</feature>
<dbReference type="PANTHER" id="PTHR11003">
    <property type="entry name" value="POTASSIUM CHANNEL, SUBFAMILY K"/>
    <property type="match status" value="1"/>
</dbReference>
<evidence type="ECO:0000313" key="11">
    <source>
        <dbReference type="Proteomes" id="UP000504637"/>
    </source>
</evidence>
<dbReference type="GO" id="GO:0022841">
    <property type="term" value="F:potassium ion leak channel activity"/>
    <property type="evidence" value="ECO:0007669"/>
    <property type="project" value="TreeGrafter"/>
</dbReference>
<dbReference type="AlphaFoldDB" id="A0A6J3LU93"/>
<comment type="similarity">
    <text evidence="8">Belongs to the two pore domain potassium channel (TC 1.A.1.8) family.</text>
</comment>
<feature type="transmembrane region" description="Helical" evidence="9">
    <location>
        <begin position="385"/>
        <end position="404"/>
    </location>
</feature>
<dbReference type="GO" id="GO:0015271">
    <property type="term" value="F:outward rectifier potassium channel activity"/>
    <property type="evidence" value="ECO:0007669"/>
    <property type="project" value="TreeGrafter"/>
</dbReference>
<name>A0A6J3LU93_9PEZI</name>
<sequence length="639" mass="71934">MKASNQRVIRQVDKQEHHQHANTDHHSFEPGRWWFASTACPLLVCTFGPIASGFNICALVAPWRTIIVSNGPSSQRVHVNDPGWLIAINAVSLCAAMFGNAALLLNIAKRLSFAVAQAMTISGFMLGSILLISDVAVLSSSPTYFIVENYSTPRMDRAVTSAYYYAIIAAATYMVLALFLCLTVYGANVGHYPKDIRLTNAQRTLMLQTIAFMAYLLIGSLIFSKIEGWPYLDAVYWADVTMLTIGFGDIVPTTTLGRGLFMPFAIGGVLAIGLVVGSIRTLVLQRGREKMAARITEKRRTAAVSDVQQRRHTIHISRFVKADFSPDPRLSPAQQREEEFNLMRRVLATAERERRWFSLLTSLGGAAVFAVCERRRARPWSYFDSIYFSFVSLLTIGYGDFYLASDAGRAVFVFWSLLAVPSLTILISDVGDTIVRALEDVTQWVSLSLEDARHGNGRHGSHHSDVNVSIAILVHLPRHIVRKFHHRSSNMGIRYHIENEKAWSNIRNISLYRCILARECLALHRTFATDPMKKYSWIDWEYYLSLMGNYDEHDENALHQISGPTPATYHNLHLRIGEVFEAQDHHYPTWSWLSTTSPLASGGSESAWILARISRALERSLIYEWTKTDTETVSHVDQN</sequence>
<proteinExistence type="inferred from homology"/>
<evidence type="ECO:0000256" key="4">
    <source>
        <dbReference type="ARBA" id="ARBA00022989"/>
    </source>
</evidence>
<feature type="transmembrane region" description="Helical" evidence="9">
    <location>
        <begin position="260"/>
        <end position="283"/>
    </location>
</feature>
<feature type="transmembrane region" description="Helical" evidence="9">
    <location>
        <begin position="410"/>
        <end position="428"/>
    </location>
</feature>
<dbReference type="PRINTS" id="PR01333">
    <property type="entry name" value="2POREKCHANEL"/>
</dbReference>
<evidence type="ECO:0000256" key="8">
    <source>
        <dbReference type="RuleBase" id="RU003857"/>
    </source>
</evidence>
<reference evidence="12" key="3">
    <citation type="submission" date="2025-08" db="UniProtKB">
        <authorList>
            <consortium name="RefSeq"/>
        </authorList>
    </citation>
    <scope>IDENTIFICATION</scope>
    <source>
        <strain evidence="12">CBS 342.82</strain>
    </source>
</reference>
<dbReference type="Pfam" id="PF07885">
    <property type="entry name" value="Ion_trans_2"/>
    <property type="match status" value="2"/>
</dbReference>
<gene>
    <name evidence="12" type="ORF">K489DRAFT_390885</name>
</gene>
<protein>
    <submittedName>
        <fullName evidence="12">Voltage-gated potassium channel</fullName>
    </submittedName>
</protein>
<feature type="transmembrane region" description="Helical" evidence="9">
    <location>
        <begin position="42"/>
        <end position="63"/>
    </location>
</feature>
<evidence type="ECO:0000256" key="3">
    <source>
        <dbReference type="ARBA" id="ARBA00022692"/>
    </source>
</evidence>
<keyword evidence="4 9" id="KW-1133">Transmembrane helix</keyword>
<keyword evidence="5 8" id="KW-0406">Ion transport</keyword>
<dbReference type="RefSeq" id="XP_033456244.1">
    <property type="nucleotide sequence ID" value="XM_033606641.1"/>
</dbReference>
<evidence type="ECO:0000259" key="10">
    <source>
        <dbReference type="Pfam" id="PF07885"/>
    </source>
</evidence>